<dbReference type="EMBL" id="MT939241">
    <property type="protein sequence ID" value="QOC57543.1"/>
    <property type="molecule type" value="Genomic_DNA"/>
</dbReference>
<dbReference type="InterPro" id="IPR058592">
    <property type="entry name" value="Gtf3_C"/>
</dbReference>
<evidence type="ECO:0000313" key="5">
    <source>
        <dbReference type="Proteomes" id="UP000516647"/>
    </source>
</evidence>
<reference evidence="4 5" key="1">
    <citation type="submission" date="2020-08" db="EMBL/GenBank/DDBJ databases">
        <authorList>
            <person name="Canfield G.S."/>
            <person name="Duerkop B.A."/>
        </authorList>
    </citation>
    <scope>NUCLEOTIDE SEQUENCE [LARGE SCALE GENOMIC DNA]</scope>
</reference>
<organism evidence="4 5">
    <name type="scientific">Enterococcus phage 9183</name>
    <dbReference type="NCBI Taxonomy" id="2763102"/>
    <lineage>
        <taxon>Viruses</taxon>
        <taxon>Duplodnaviria</taxon>
        <taxon>Heunggongvirae</taxon>
        <taxon>Uroviricota</taxon>
        <taxon>Caudoviricetes</taxon>
        <taxon>Andrewesvirinae</taxon>
        <taxon>Denvervirus</taxon>
        <taxon>Denvervirus dv9183</taxon>
    </lineage>
</organism>
<dbReference type="Gene3D" id="3.40.50.2000">
    <property type="entry name" value="Glycogen Phosphorylase B"/>
    <property type="match status" value="2"/>
</dbReference>
<evidence type="ECO:0000313" key="4">
    <source>
        <dbReference type="EMBL" id="QOC57543.1"/>
    </source>
</evidence>
<name>A0A7L7SM64_9CAUD</name>
<accession>A0A7L7SM64</accession>
<dbReference type="Pfam" id="PF26337">
    <property type="entry name" value="Gtf3_C"/>
    <property type="match status" value="1"/>
</dbReference>
<protein>
    <submittedName>
        <fullName evidence="4">Nucleotide sugar synthetase-like protein</fullName>
    </submittedName>
</protein>
<dbReference type="Proteomes" id="UP000516647">
    <property type="component" value="Segment"/>
</dbReference>
<keyword evidence="5" id="KW-1185">Reference proteome</keyword>
<evidence type="ECO:0000256" key="1">
    <source>
        <dbReference type="ARBA" id="ARBA00022679"/>
    </source>
</evidence>
<keyword evidence="1" id="KW-0808">Transferase</keyword>
<evidence type="ECO:0000259" key="3">
    <source>
        <dbReference type="Pfam" id="PF26337"/>
    </source>
</evidence>
<feature type="domain" description="Glucosyltransferase 3-like N-terminal" evidence="2">
    <location>
        <begin position="11"/>
        <end position="142"/>
    </location>
</feature>
<sequence>MIYFGKTRINLFSYDASAKPRLDTEEILKGMGFTPLIVSAFEEVKDVKLRVEQELANIKENDIIIVQYPSFSWREYEIAFNEQAHKQGAKVFAIVHDLETLRWPGDTSDFEVLNTFDAISLPSYKAASFLMKKGLKTPFYFQFFWDYLCENNGQMLDLNADIVYAGNIIERKTEFLNDVKFPIRLYGDNIENRTFRENITYEGRRTNEELVLEIGGNIGLSWDSNNYLEYAKYNLSYKPAMYLAANCPIIVHNKTNIARIVEAYNLGKVIGDLKYDTVLKAVVDIKKERERYAEATLAFGQNLRDGRCLKNLIERMLTSQDAY</sequence>
<dbReference type="InterPro" id="IPR058591">
    <property type="entry name" value="Gtf3_N"/>
</dbReference>
<gene>
    <name evidence="4" type="ORF">phi9183_ORF050</name>
</gene>
<proteinExistence type="predicted"/>
<evidence type="ECO:0000259" key="2">
    <source>
        <dbReference type="Pfam" id="PF26334"/>
    </source>
</evidence>
<feature type="domain" description="Glucosyltransferase 3-like C-terminal" evidence="3">
    <location>
        <begin position="162"/>
        <end position="314"/>
    </location>
</feature>
<dbReference type="Pfam" id="PF26334">
    <property type="entry name" value="Gtf3_N"/>
    <property type="match status" value="1"/>
</dbReference>
<dbReference type="SMR" id="A0A7L7SM64"/>